<protein>
    <submittedName>
        <fullName evidence="1">Uncharacterized protein</fullName>
    </submittedName>
</protein>
<gene>
    <name evidence="1" type="ORF">A3B45_00875</name>
</gene>
<evidence type="ECO:0000313" key="1">
    <source>
        <dbReference type="EMBL" id="OGE43261.1"/>
    </source>
</evidence>
<dbReference type="STRING" id="1797785.A3B45_00875"/>
<organism evidence="1 2">
    <name type="scientific">Candidatus Daviesbacteria bacterium RIFCSPLOWO2_01_FULL_39_12</name>
    <dbReference type="NCBI Taxonomy" id="1797785"/>
    <lineage>
        <taxon>Bacteria</taxon>
        <taxon>Candidatus Daviesiibacteriota</taxon>
    </lineage>
</organism>
<sequence>MLEAKTDVVSPVVVNAWHTSELALLAYKKNPTNPERLYNFQEARWGLNRFAMGLSKADVAVDDCPYSEDQIRQFMGLGGFRKVSNPDFALFLPQVASTAEGLVLQGKAYPQMTNMVFQEGTPIKNVDQLGDEVSLYGWMRTEKSIDALNTNTNEDQAREAIRKAGRLPQTLNVYAEAGNISKLISPKFQYLDEVRTWVRILSSLLGGQVVYADFHLDGHCHVHWDLEPGHANAFLGVRSVGV</sequence>
<dbReference type="Proteomes" id="UP000178565">
    <property type="component" value="Unassembled WGS sequence"/>
</dbReference>
<dbReference type="AlphaFoldDB" id="A0A1F5KRJ5"/>
<name>A0A1F5KRJ5_9BACT</name>
<dbReference type="EMBL" id="MFDM01000016">
    <property type="protein sequence ID" value="OGE43261.1"/>
    <property type="molecule type" value="Genomic_DNA"/>
</dbReference>
<reference evidence="1 2" key="1">
    <citation type="journal article" date="2016" name="Nat. Commun.">
        <title>Thousands of microbial genomes shed light on interconnected biogeochemical processes in an aquifer system.</title>
        <authorList>
            <person name="Anantharaman K."/>
            <person name="Brown C.T."/>
            <person name="Hug L.A."/>
            <person name="Sharon I."/>
            <person name="Castelle C.J."/>
            <person name="Probst A.J."/>
            <person name="Thomas B.C."/>
            <person name="Singh A."/>
            <person name="Wilkins M.J."/>
            <person name="Karaoz U."/>
            <person name="Brodie E.L."/>
            <person name="Williams K.H."/>
            <person name="Hubbard S.S."/>
            <person name="Banfield J.F."/>
        </authorList>
    </citation>
    <scope>NUCLEOTIDE SEQUENCE [LARGE SCALE GENOMIC DNA]</scope>
</reference>
<proteinExistence type="predicted"/>
<comment type="caution">
    <text evidence="1">The sequence shown here is derived from an EMBL/GenBank/DDBJ whole genome shotgun (WGS) entry which is preliminary data.</text>
</comment>
<evidence type="ECO:0000313" key="2">
    <source>
        <dbReference type="Proteomes" id="UP000178565"/>
    </source>
</evidence>
<accession>A0A1F5KRJ5</accession>